<keyword evidence="3" id="KW-1185">Reference proteome</keyword>
<dbReference type="AlphaFoldDB" id="A0A7W8G028"/>
<proteinExistence type="predicted"/>
<protein>
    <recommendedName>
        <fullName evidence="1">DUF6036 domain-containing protein</fullName>
    </recommendedName>
</protein>
<organism evidence="2 3">
    <name type="scientific">Chiayiivirga flava</name>
    <dbReference type="NCBI Taxonomy" id="659595"/>
    <lineage>
        <taxon>Bacteria</taxon>
        <taxon>Pseudomonadati</taxon>
        <taxon>Pseudomonadota</taxon>
        <taxon>Gammaproteobacteria</taxon>
        <taxon>Lysobacterales</taxon>
        <taxon>Lysobacteraceae</taxon>
        <taxon>Chiayiivirga</taxon>
    </lineage>
</organism>
<sequence>MPSAPASSEDVMDLTQDLREFFNALVSNNVRFLVVGGNAVIAHGFVRSTEDFDFWIARDRDNARNVLRALEQFGVGSLGFTEEDFLEPGQVLMFGRLPNRIDLLTSISGVEFEDAYPRRVVGNFGGVSMPLIALSDLLVNKKALGREKDLADVAEFERSTKHGS</sequence>
<dbReference type="EMBL" id="JACHHP010000001">
    <property type="protein sequence ID" value="MBB5207278.1"/>
    <property type="molecule type" value="Genomic_DNA"/>
</dbReference>
<dbReference type="InterPro" id="IPR043519">
    <property type="entry name" value="NT_sf"/>
</dbReference>
<dbReference type="SUPFAM" id="SSF81301">
    <property type="entry name" value="Nucleotidyltransferase"/>
    <property type="match status" value="1"/>
</dbReference>
<name>A0A7W8G028_9GAMM</name>
<dbReference type="RefSeq" id="WP_221281889.1">
    <property type="nucleotide sequence ID" value="NZ_JACHHP010000001.1"/>
</dbReference>
<evidence type="ECO:0000313" key="2">
    <source>
        <dbReference type="EMBL" id="MBB5207278.1"/>
    </source>
</evidence>
<dbReference type="InterPro" id="IPR045792">
    <property type="entry name" value="DUF6036"/>
</dbReference>
<dbReference type="Gene3D" id="3.30.460.40">
    <property type="match status" value="1"/>
</dbReference>
<evidence type="ECO:0000313" key="3">
    <source>
        <dbReference type="Proteomes" id="UP000521199"/>
    </source>
</evidence>
<dbReference type="Proteomes" id="UP000521199">
    <property type="component" value="Unassembled WGS sequence"/>
</dbReference>
<accession>A0A7W8G028</accession>
<feature type="domain" description="DUF6036" evidence="1">
    <location>
        <begin position="14"/>
        <end position="155"/>
    </location>
</feature>
<dbReference type="Pfam" id="PF19502">
    <property type="entry name" value="DUF6036"/>
    <property type="match status" value="1"/>
</dbReference>
<gene>
    <name evidence="2" type="ORF">HNQ52_000794</name>
</gene>
<reference evidence="2 3" key="1">
    <citation type="submission" date="2020-08" db="EMBL/GenBank/DDBJ databases">
        <title>Genomic Encyclopedia of Type Strains, Phase IV (KMG-IV): sequencing the most valuable type-strain genomes for metagenomic binning, comparative biology and taxonomic classification.</title>
        <authorList>
            <person name="Goeker M."/>
        </authorList>
    </citation>
    <scope>NUCLEOTIDE SEQUENCE [LARGE SCALE GENOMIC DNA]</scope>
    <source>
        <strain evidence="2 3">DSM 24163</strain>
    </source>
</reference>
<comment type="caution">
    <text evidence="2">The sequence shown here is derived from an EMBL/GenBank/DDBJ whole genome shotgun (WGS) entry which is preliminary data.</text>
</comment>
<evidence type="ECO:0000259" key="1">
    <source>
        <dbReference type="Pfam" id="PF19502"/>
    </source>
</evidence>